<dbReference type="SUPFAM" id="SSF53335">
    <property type="entry name" value="S-adenosyl-L-methionine-dependent methyltransferases"/>
    <property type="match status" value="1"/>
</dbReference>
<dbReference type="EMBL" id="PEWD01000086">
    <property type="protein sequence ID" value="PIU68269.1"/>
    <property type="molecule type" value="Genomic_DNA"/>
</dbReference>
<protein>
    <recommendedName>
        <fullName evidence="6">Ribosomal RNA small subunit methyltransferase H</fullName>
        <ecNumber evidence="6">2.1.1.199</ecNumber>
    </recommendedName>
    <alternativeName>
        <fullName evidence="6">16S rRNA m(4)C1402 methyltransferase</fullName>
    </alternativeName>
    <alternativeName>
        <fullName evidence="6">rRNA (cytosine-N(4)-)-methyltransferase RsmH</fullName>
    </alternativeName>
</protein>
<feature type="binding site" evidence="6">
    <location>
        <position position="98"/>
    </location>
    <ligand>
        <name>S-adenosyl-L-methionine</name>
        <dbReference type="ChEBI" id="CHEBI:59789"/>
    </ligand>
</feature>
<evidence type="ECO:0000256" key="5">
    <source>
        <dbReference type="ARBA" id="ARBA00022691"/>
    </source>
</evidence>
<comment type="function">
    <text evidence="6">Specifically methylates the N4 position of cytidine in position 1402 (C1402) of 16S rRNA.</text>
</comment>
<dbReference type="PANTHER" id="PTHR11265">
    <property type="entry name" value="S-ADENOSYL-METHYLTRANSFERASE MRAW"/>
    <property type="match status" value="1"/>
</dbReference>
<name>A0A2M7ALI7_UNCKA</name>
<comment type="caution">
    <text evidence="8">The sequence shown here is derived from an EMBL/GenBank/DDBJ whole genome shotgun (WGS) entry which is preliminary data.</text>
</comment>
<dbReference type="PANTHER" id="PTHR11265:SF0">
    <property type="entry name" value="12S RRNA N4-METHYLCYTIDINE METHYLTRANSFERASE"/>
    <property type="match status" value="1"/>
</dbReference>
<dbReference type="InterPro" id="IPR023397">
    <property type="entry name" value="SAM-dep_MeTrfase_MraW_recog"/>
</dbReference>
<dbReference type="InterPro" id="IPR029063">
    <property type="entry name" value="SAM-dependent_MTases_sf"/>
</dbReference>
<evidence type="ECO:0000256" key="7">
    <source>
        <dbReference type="SAM" id="MobiDB-lite"/>
    </source>
</evidence>
<dbReference type="InterPro" id="IPR002903">
    <property type="entry name" value="RsmH"/>
</dbReference>
<dbReference type="HAMAP" id="MF_01007">
    <property type="entry name" value="16SrRNA_methyltr_H"/>
    <property type="match status" value="1"/>
</dbReference>
<keyword evidence="3 6" id="KW-0489">Methyltransferase</keyword>
<dbReference type="NCBIfam" id="TIGR00006">
    <property type="entry name" value="16S rRNA (cytosine(1402)-N(4))-methyltransferase RsmH"/>
    <property type="match status" value="1"/>
</dbReference>
<dbReference type="Gene3D" id="1.10.150.170">
    <property type="entry name" value="Putative methyltransferase TM0872, insert domain"/>
    <property type="match status" value="1"/>
</dbReference>
<dbReference type="Gene3D" id="3.40.50.150">
    <property type="entry name" value="Vaccinia Virus protein VP39"/>
    <property type="match status" value="1"/>
</dbReference>
<proteinExistence type="inferred from homology"/>
<feature type="region of interest" description="Disordered" evidence="7">
    <location>
        <begin position="289"/>
        <end position="319"/>
    </location>
</feature>
<organism evidence="8 9">
    <name type="scientific">candidate division WWE3 bacterium CG06_land_8_20_14_3_00_42_16</name>
    <dbReference type="NCBI Taxonomy" id="1975083"/>
    <lineage>
        <taxon>Bacteria</taxon>
        <taxon>Katanobacteria</taxon>
    </lineage>
</organism>
<dbReference type="GO" id="GO:0070475">
    <property type="term" value="P:rRNA base methylation"/>
    <property type="evidence" value="ECO:0007669"/>
    <property type="project" value="UniProtKB-UniRule"/>
</dbReference>
<comment type="catalytic activity">
    <reaction evidence="6">
        <text>cytidine(1402) in 16S rRNA + S-adenosyl-L-methionine = N(4)-methylcytidine(1402) in 16S rRNA + S-adenosyl-L-homocysteine + H(+)</text>
        <dbReference type="Rhea" id="RHEA:42928"/>
        <dbReference type="Rhea" id="RHEA-COMP:10286"/>
        <dbReference type="Rhea" id="RHEA-COMP:10287"/>
        <dbReference type="ChEBI" id="CHEBI:15378"/>
        <dbReference type="ChEBI" id="CHEBI:57856"/>
        <dbReference type="ChEBI" id="CHEBI:59789"/>
        <dbReference type="ChEBI" id="CHEBI:74506"/>
        <dbReference type="ChEBI" id="CHEBI:82748"/>
        <dbReference type="EC" id="2.1.1.199"/>
    </reaction>
</comment>
<dbReference type="Pfam" id="PF01795">
    <property type="entry name" value="Methyltransf_5"/>
    <property type="match status" value="1"/>
</dbReference>
<feature type="binding site" evidence="6">
    <location>
        <position position="126"/>
    </location>
    <ligand>
        <name>S-adenosyl-L-methionine</name>
        <dbReference type="ChEBI" id="CHEBI:59789"/>
    </ligand>
</feature>
<gene>
    <name evidence="6" type="primary">rsmH</name>
    <name evidence="8" type="ORF">COS81_04575</name>
</gene>
<evidence type="ECO:0000256" key="6">
    <source>
        <dbReference type="HAMAP-Rule" id="MF_01007"/>
    </source>
</evidence>
<keyword evidence="2 6" id="KW-0698">rRNA processing</keyword>
<dbReference type="EC" id="2.1.1.199" evidence="6"/>
<comment type="subcellular location">
    <subcellularLocation>
        <location evidence="6">Cytoplasm</location>
    </subcellularLocation>
</comment>
<dbReference type="GO" id="GO:0071424">
    <property type="term" value="F:rRNA (cytosine-N4-)-methyltransferase activity"/>
    <property type="evidence" value="ECO:0007669"/>
    <property type="project" value="UniProtKB-UniRule"/>
</dbReference>
<comment type="caution">
    <text evidence="6">Lacks conserved residue(s) required for the propagation of feature annotation.</text>
</comment>
<dbReference type="SUPFAM" id="SSF81799">
    <property type="entry name" value="Putative methyltransferase TM0872, insert domain"/>
    <property type="match status" value="1"/>
</dbReference>
<keyword evidence="4 6" id="KW-0808">Transferase</keyword>
<dbReference type="Proteomes" id="UP000229916">
    <property type="component" value="Unassembled WGS sequence"/>
</dbReference>
<accession>A0A2M7ALI7</accession>
<dbReference type="GO" id="GO:0005737">
    <property type="term" value="C:cytoplasm"/>
    <property type="evidence" value="ECO:0007669"/>
    <property type="project" value="UniProtKB-SubCell"/>
</dbReference>
<evidence type="ECO:0000256" key="3">
    <source>
        <dbReference type="ARBA" id="ARBA00022603"/>
    </source>
</evidence>
<reference evidence="9" key="1">
    <citation type="submission" date="2017-09" db="EMBL/GenBank/DDBJ databases">
        <title>Depth-based differentiation of microbial function through sediment-hosted aquifers and enrichment of novel symbionts in the deep terrestrial subsurface.</title>
        <authorList>
            <person name="Probst A.J."/>
            <person name="Ladd B."/>
            <person name="Jarett J.K."/>
            <person name="Geller-Mcgrath D.E."/>
            <person name="Sieber C.M.K."/>
            <person name="Emerson J.B."/>
            <person name="Anantharaman K."/>
            <person name="Thomas B.C."/>
            <person name="Malmstrom R."/>
            <person name="Stieglmeier M."/>
            <person name="Klingl A."/>
            <person name="Woyke T."/>
            <person name="Ryan C.M."/>
            <person name="Banfield J.F."/>
        </authorList>
    </citation>
    <scope>NUCLEOTIDE SEQUENCE [LARGE SCALE GENOMIC DNA]</scope>
</reference>
<dbReference type="PIRSF" id="PIRSF004486">
    <property type="entry name" value="MraW"/>
    <property type="match status" value="1"/>
</dbReference>
<sequence>MNIVDHIPVLVNEAIAGLKIKKVGVFFDGTLGDGGFATEILKKLQGGTFVGLDVDPQALERSFNKIRSLKNFSKVSRRKEEFLLEDKNLKVFLLQRNFAQIAEIVQEKNLGGIDGIVLDLGFSSFQLEESRRGFSFLKQEDLDMRFDPRLDNRASDIINQLTKEELNEIFRFLGEEPLSRIIADTLVRQRRLKPIIKTQELVEIVKDVYGKKYRYRSKRHPATRVFQALRIAVNDELRNLQQALNSSGKVLNFGGRLDVISFHSLEDRIVKNFFKRSDFKIINKKPIIPSEDEKRQNPRSRSAKLRIGEKIKNGKKKNL</sequence>
<evidence type="ECO:0000313" key="9">
    <source>
        <dbReference type="Proteomes" id="UP000229916"/>
    </source>
</evidence>
<dbReference type="AlphaFoldDB" id="A0A2M7ALI7"/>
<comment type="similarity">
    <text evidence="1 6">Belongs to the methyltransferase superfamily. RsmH family.</text>
</comment>
<feature type="binding site" evidence="6">
    <location>
        <position position="53"/>
    </location>
    <ligand>
        <name>S-adenosyl-L-methionine</name>
        <dbReference type="ChEBI" id="CHEBI:59789"/>
    </ligand>
</feature>
<keyword evidence="6" id="KW-0963">Cytoplasm</keyword>
<evidence type="ECO:0000256" key="4">
    <source>
        <dbReference type="ARBA" id="ARBA00022679"/>
    </source>
</evidence>
<evidence type="ECO:0000256" key="1">
    <source>
        <dbReference type="ARBA" id="ARBA00010396"/>
    </source>
</evidence>
<keyword evidence="5 6" id="KW-0949">S-adenosyl-L-methionine</keyword>
<evidence type="ECO:0000313" key="8">
    <source>
        <dbReference type="EMBL" id="PIU68269.1"/>
    </source>
</evidence>
<evidence type="ECO:0000256" key="2">
    <source>
        <dbReference type="ARBA" id="ARBA00022552"/>
    </source>
</evidence>
<feature type="binding site" evidence="6">
    <location>
        <position position="119"/>
    </location>
    <ligand>
        <name>S-adenosyl-L-methionine</name>
        <dbReference type="ChEBI" id="CHEBI:59789"/>
    </ligand>
</feature>